<gene>
    <name evidence="3" type="ORF">N7671_07215</name>
</gene>
<feature type="signal peptide" evidence="2">
    <location>
        <begin position="1"/>
        <end position="22"/>
    </location>
</feature>
<feature type="chain" id="PRO_5044329305" description="Lipoprotein" evidence="2">
    <location>
        <begin position="23"/>
        <end position="108"/>
    </location>
</feature>
<dbReference type="PROSITE" id="PS51257">
    <property type="entry name" value="PROKAR_LIPOPROTEIN"/>
    <property type="match status" value="1"/>
</dbReference>
<dbReference type="Proteomes" id="UP001159292">
    <property type="component" value="Unassembled WGS sequence"/>
</dbReference>
<organism evidence="3 4">
    <name type="scientific">Ectopseudomonas oleovorans</name>
    <name type="common">Pseudomonas oleovorans</name>
    <dbReference type="NCBI Taxonomy" id="301"/>
    <lineage>
        <taxon>Bacteria</taxon>
        <taxon>Pseudomonadati</taxon>
        <taxon>Pseudomonadota</taxon>
        <taxon>Gammaproteobacteria</taxon>
        <taxon>Pseudomonadales</taxon>
        <taxon>Pseudomonadaceae</taxon>
        <taxon>Ectopseudomonas</taxon>
    </lineage>
</organism>
<reference evidence="3" key="1">
    <citation type="submission" date="2022-09" db="EMBL/GenBank/DDBJ databases">
        <title>Intensive care unit water sources are persistently colonized with multi-drug resistant bacteria and are the site of extensive horizontal gene transfer of antibiotic resistance genes.</title>
        <authorList>
            <person name="Diorio-Toth L."/>
        </authorList>
    </citation>
    <scope>NUCLEOTIDE SEQUENCE</scope>
    <source>
        <strain evidence="3">GD04000</strain>
    </source>
</reference>
<evidence type="ECO:0000313" key="4">
    <source>
        <dbReference type="Proteomes" id="UP001159292"/>
    </source>
</evidence>
<dbReference type="GeneID" id="300080700"/>
<comment type="caution">
    <text evidence="3">The sequence shown here is derived from an EMBL/GenBank/DDBJ whole genome shotgun (WGS) entry which is preliminary data.</text>
</comment>
<feature type="region of interest" description="Disordered" evidence="1">
    <location>
        <begin position="75"/>
        <end position="108"/>
    </location>
</feature>
<keyword evidence="2" id="KW-0732">Signal</keyword>
<evidence type="ECO:0000256" key="1">
    <source>
        <dbReference type="SAM" id="MobiDB-lite"/>
    </source>
</evidence>
<dbReference type="AlphaFoldDB" id="A0AB35KZH7"/>
<evidence type="ECO:0008006" key="5">
    <source>
        <dbReference type="Google" id="ProtNLM"/>
    </source>
</evidence>
<protein>
    <recommendedName>
        <fullName evidence="5">Lipoprotein</fullName>
    </recommendedName>
</protein>
<name>A0AB35KZH7_ECTOL</name>
<evidence type="ECO:0000256" key="2">
    <source>
        <dbReference type="SAM" id="SignalP"/>
    </source>
</evidence>
<evidence type="ECO:0000313" key="3">
    <source>
        <dbReference type="EMBL" id="MDH0567045.1"/>
    </source>
</evidence>
<dbReference type="RefSeq" id="WP_096827024.1">
    <property type="nucleotide sequence ID" value="NZ_JANKBU010000021.1"/>
</dbReference>
<dbReference type="EMBL" id="JAOEET010000013">
    <property type="protein sequence ID" value="MDH0567045.1"/>
    <property type="molecule type" value="Genomic_DNA"/>
</dbReference>
<accession>A0AB35KZH7</accession>
<sequence length="108" mass="12296">MKLRYPLLVGLAVSLTACSVHVGGHRPPPHHAPPPHVEWRWDPGIDAYVVIGWPHLYYRDRIYYRWYDDHWYSSSRHDGPWAKGPKGVPPGLNKKYGKPGRGRGGGGY</sequence>
<proteinExistence type="predicted"/>